<keyword evidence="8" id="KW-0325">Glycoprotein</keyword>
<feature type="domain" description="Spike glycoprotein G central" evidence="11">
    <location>
        <begin position="307"/>
        <end position="405"/>
    </location>
</feature>
<dbReference type="InterPro" id="IPR001903">
    <property type="entry name" value="Rhabdo_glycop_FD"/>
</dbReference>
<keyword evidence="5" id="KW-0261">Viral envelope protein</keyword>
<organism evidence="12">
    <name type="scientific">Merida virus</name>
    <dbReference type="NCBI Taxonomy" id="1803034"/>
    <lineage>
        <taxon>Viruses</taxon>
        <taxon>Riboviria</taxon>
        <taxon>Orthornavirae</taxon>
        <taxon>Negarnaviricota</taxon>
        <taxon>Haploviricotina</taxon>
        <taxon>Monjiviricetes</taxon>
        <taxon>Mononegavirales</taxon>
        <taxon>Rhabdoviridae</taxon>
        <taxon>Alpharhabdovirinae</taxon>
        <taxon>Merhavirus</taxon>
        <taxon>Merhavirus merida</taxon>
    </lineage>
</organism>
<keyword evidence="7 9" id="KW-0472">Membrane</keyword>
<keyword evidence="4" id="KW-0946">Virion</keyword>
<evidence type="ECO:0008006" key="13">
    <source>
        <dbReference type="Google" id="ProtNLM"/>
    </source>
</evidence>
<sequence length="514" mass="57241">MCKTLKMFRLVLVVVGIHSAVEGLPLTHHGRLYIGPTGVVTPWKSISPESVDCKASVPRLGLELTPEHKFVETKRWSPHVTAPTSGYTCSLVQKRTTCSRSFFGYDGIKKETQISLPSAQACKEAFQKFRENHLEEIEHPYPTCHWLGDDTAEAKGLKISLVPVEYNPFSGKYTDHILAGGVCDAVPCMVADRSGYWFNSSAPIGECFPDPSIKIFFVDRNDTLTPKTEFVSLSLQARSFKGACKAKYCGLDGFLLNTNEWIENSRSFSNRYSSTSAIRDCYNMSKSYAYLTTQAIIGQVLGSSQSDALLAECRKVKDKLMLGEPISRTDLQLFAPESEGRGPVYRFFNGSLQVATAKYESLIFPDDTAASLHGYSLGATVNTSTPVLWPHAIRISRDIVDGPNGMFWFRGRLIHPRTWEGRIQEVSQHLVQLYSLKFRTPGVPDIDQGNIVEPLSKWEWTSPAVIRPVAHLTLLESLALLAGGVLILMVCVKITSWRRAKRPHSSSVGQPTWR</sequence>
<evidence type="ECO:0000256" key="6">
    <source>
        <dbReference type="ARBA" id="ARBA00022989"/>
    </source>
</evidence>
<dbReference type="GO" id="GO:0055036">
    <property type="term" value="C:virion membrane"/>
    <property type="evidence" value="ECO:0007669"/>
    <property type="project" value="UniProtKB-SubCell"/>
</dbReference>
<keyword evidence="2 9" id="KW-0812">Transmembrane</keyword>
<feature type="domain" description="Spike glycoprotein fusion" evidence="10">
    <location>
        <begin position="85"/>
        <end position="183"/>
    </location>
</feature>
<dbReference type="Pfam" id="PF00974">
    <property type="entry name" value="Rhabdo_glycop_FD"/>
    <property type="match status" value="1"/>
</dbReference>
<accession>A0A5Q0TW57</accession>
<keyword evidence="3" id="KW-0732">Signal</keyword>
<evidence type="ECO:0000313" key="12">
    <source>
        <dbReference type="EMBL" id="QGA70898.1"/>
    </source>
</evidence>
<name>A0A5Q0TW57_9RHAB</name>
<evidence type="ECO:0000256" key="7">
    <source>
        <dbReference type="ARBA" id="ARBA00023136"/>
    </source>
</evidence>
<comment type="subcellular location">
    <subcellularLocation>
        <location evidence="1">Virion membrane</location>
        <topology evidence="1">Single-pass type I membrane protein</topology>
    </subcellularLocation>
</comment>
<evidence type="ECO:0000256" key="5">
    <source>
        <dbReference type="ARBA" id="ARBA00022879"/>
    </source>
</evidence>
<proteinExistence type="predicted"/>
<protein>
    <recommendedName>
        <fullName evidence="13">Glycoprotein</fullName>
    </recommendedName>
</protein>
<dbReference type="InterPro" id="IPR055447">
    <property type="entry name" value="Rhabdo_glycop_CD"/>
</dbReference>
<dbReference type="Gene3D" id="2.30.29.130">
    <property type="match status" value="1"/>
</dbReference>
<reference evidence="12" key="1">
    <citation type="journal article" date="2019" name="Viruses">
        <title>Meta-Transcriptomic Comparison of the RNA Viromes of the Mosquito Vectors Culex pipiens and Culex torrentium in Northern Europe.</title>
        <authorList>
            <person name="Pettersson J.H.O."/>
            <person name="Shi M."/>
            <person name="Eden J.-S."/>
            <person name="Holmes E.C."/>
            <person name="Hesson J.C."/>
        </authorList>
    </citation>
    <scope>NUCLEOTIDE SEQUENCE</scope>
    <source>
        <strain evidence="12">OTU4</strain>
    </source>
</reference>
<evidence type="ECO:0000256" key="9">
    <source>
        <dbReference type="SAM" id="Phobius"/>
    </source>
</evidence>
<dbReference type="GO" id="GO:0019031">
    <property type="term" value="C:viral envelope"/>
    <property type="evidence" value="ECO:0007669"/>
    <property type="project" value="UniProtKB-KW"/>
</dbReference>
<evidence type="ECO:0000256" key="3">
    <source>
        <dbReference type="ARBA" id="ARBA00022729"/>
    </source>
</evidence>
<keyword evidence="6 9" id="KW-1133">Transmembrane helix</keyword>
<evidence type="ECO:0000259" key="10">
    <source>
        <dbReference type="Pfam" id="PF00974"/>
    </source>
</evidence>
<dbReference type="SUPFAM" id="SSF161008">
    <property type="entry name" value="Viral glycoprotein ectodomain-like"/>
    <property type="match status" value="1"/>
</dbReference>
<evidence type="ECO:0000256" key="8">
    <source>
        <dbReference type="ARBA" id="ARBA00023180"/>
    </source>
</evidence>
<feature type="transmembrane region" description="Helical" evidence="9">
    <location>
        <begin position="472"/>
        <end position="492"/>
    </location>
</feature>
<dbReference type="EMBL" id="MK440621">
    <property type="protein sequence ID" value="QGA70898.1"/>
    <property type="molecule type" value="Viral_cRNA"/>
</dbReference>
<evidence type="ECO:0000256" key="2">
    <source>
        <dbReference type="ARBA" id="ARBA00022692"/>
    </source>
</evidence>
<evidence type="ECO:0000256" key="4">
    <source>
        <dbReference type="ARBA" id="ARBA00022844"/>
    </source>
</evidence>
<evidence type="ECO:0000259" key="11">
    <source>
        <dbReference type="Pfam" id="PF24833"/>
    </source>
</evidence>
<dbReference type="Pfam" id="PF24833">
    <property type="entry name" value="Rhabdo_glycop_CD"/>
    <property type="match status" value="1"/>
</dbReference>
<evidence type="ECO:0000256" key="1">
    <source>
        <dbReference type="ARBA" id="ARBA00004563"/>
    </source>
</evidence>